<gene>
    <name evidence="3" type="ORF">ESZ00_09805</name>
</gene>
<evidence type="ECO:0000313" key="4">
    <source>
        <dbReference type="Proteomes" id="UP000290253"/>
    </source>
</evidence>
<dbReference type="RefSeq" id="WP_129208094.1">
    <property type="nucleotide sequence ID" value="NZ_SDMK01000002.1"/>
</dbReference>
<dbReference type="GO" id="GO:0005975">
    <property type="term" value="P:carbohydrate metabolic process"/>
    <property type="evidence" value="ECO:0007669"/>
    <property type="project" value="InterPro"/>
</dbReference>
<accession>A0A4Q1SCY9</accession>
<dbReference type="Pfam" id="PF22422">
    <property type="entry name" value="MGH1-like_GH"/>
    <property type="match status" value="1"/>
</dbReference>
<evidence type="ECO:0000259" key="2">
    <source>
        <dbReference type="Pfam" id="PF22422"/>
    </source>
</evidence>
<sequence length="550" mass="63009">MSCHRVLLICCFLLLPLVPSSTWAETSAMVLQPADYRHYVEQFEADERAATGKVYDGEPQADGLTPEPAWAWMERELPWFDSSDKAVEEMYYFRWYAWKKHLVKTPHGYVITEWLPKPEVKDGSYGALPDAAPFHLDEARWLHTRAIAEDDARFWFQPENDVRKYSDAMATAVRSVMLANGDNALATSLLPEMKRVYGDWERTQQDSNGLFWSIDTRDAMEKSISGDGYRPTLNSYMESDARTIAATARLAHDETTAREYEAKADKLHQLIETVLWNPKDEFYEVVSPAKDSGIRAQKKFVDSGTTMQFSGVRELIGYLPWEYSEPAQDHDVAWRQLFAPQGFDGHYGATTAERRSPRFRFASSDQCTWNGPAWPFAMTQTLQALASYLDGAGKHVLDGADYMRLFDRYVLAQHIKLKDGRMIDWIDEDYDADTDEWIAKRMLIEKNKQVGRGNYYNHSGFADPLITGVIGLRPRADDRIVVQPLVRAWSYFAIDALPYHGHLLTIAWDATGKRYRHGKGLWLAVDGRIIARRTTLGTLETRLNATKEKR</sequence>
<evidence type="ECO:0000256" key="1">
    <source>
        <dbReference type="SAM" id="SignalP"/>
    </source>
</evidence>
<dbReference type="EMBL" id="SDMK01000002">
    <property type="protein sequence ID" value="RXS94925.1"/>
    <property type="molecule type" value="Genomic_DNA"/>
</dbReference>
<keyword evidence="4" id="KW-1185">Reference proteome</keyword>
<evidence type="ECO:0000313" key="3">
    <source>
        <dbReference type="EMBL" id="RXS94925.1"/>
    </source>
</evidence>
<dbReference type="Gene3D" id="1.50.10.10">
    <property type="match status" value="1"/>
</dbReference>
<dbReference type="InterPro" id="IPR008928">
    <property type="entry name" value="6-hairpin_glycosidase_sf"/>
</dbReference>
<dbReference type="OrthoDB" id="231241at2"/>
<feature type="chain" id="PRO_5020179373" description="Mannosylglycerate hydrolase MGH1-like glycoside hydrolase domain-containing protein" evidence="1">
    <location>
        <begin position="25"/>
        <end position="550"/>
    </location>
</feature>
<proteinExistence type="predicted"/>
<organism evidence="3 4">
    <name type="scientific">Silvibacterium dinghuense</name>
    <dbReference type="NCBI Taxonomy" id="1560006"/>
    <lineage>
        <taxon>Bacteria</taxon>
        <taxon>Pseudomonadati</taxon>
        <taxon>Acidobacteriota</taxon>
        <taxon>Terriglobia</taxon>
        <taxon>Terriglobales</taxon>
        <taxon>Acidobacteriaceae</taxon>
        <taxon>Silvibacterium</taxon>
    </lineage>
</organism>
<dbReference type="InterPro" id="IPR054491">
    <property type="entry name" value="MGH1-like_GH"/>
</dbReference>
<feature type="domain" description="Mannosylglycerate hydrolase MGH1-like glycoside hydrolase" evidence="2">
    <location>
        <begin position="127"/>
        <end position="459"/>
    </location>
</feature>
<dbReference type="AlphaFoldDB" id="A0A4Q1SCY9"/>
<comment type="caution">
    <text evidence="3">The sequence shown here is derived from an EMBL/GenBank/DDBJ whole genome shotgun (WGS) entry which is preliminary data.</text>
</comment>
<dbReference type="SUPFAM" id="SSF48208">
    <property type="entry name" value="Six-hairpin glycosidases"/>
    <property type="match status" value="1"/>
</dbReference>
<protein>
    <recommendedName>
        <fullName evidence="2">Mannosylglycerate hydrolase MGH1-like glycoside hydrolase domain-containing protein</fullName>
    </recommendedName>
</protein>
<name>A0A4Q1SCY9_9BACT</name>
<reference evidence="3 4" key="1">
    <citation type="journal article" date="2016" name="Int. J. Syst. Evol. Microbiol.">
        <title>Acidipila dinghuensis sp. nov., an acidobacterium isolated from forest soil.</title>
        <authorList>
            <person name="Jiang Y.W."/>
            <person name="Wang J."/>
            <person name="Chen M.H."/>
            <person name="Lv Y.Y."/>
            <person name="Qiu L.H."/>
        </authorList>
    </citation>
    <scope>NUCLEOTIDE SEQUENCE [LARGE SCALE GENOMIC DNA]</scope>
    <source>
        <strain evidence="3 4">DHOF10</strain>
    </source>
</reference>
<dbReference type="Proteomes" id="UP000290253">
    <property type="component" value="Unassembled WGS sequence"/>
</dbReference>
<keyword evidence="1" id="KW-0732">Signal</keyword>
<dbReference type="InterPro" id="IPR012341">
    <property type="entry name" value="6hp_glycosidase-like_sf"/>
</dbReference>
<feature type="signal peptide" evidence="1">
    <location>
        <begin position="1"/>
        <end position="24"/>
    </location>
</feature>